<reference evidence="2 3" key="1">
    <citation type="journal article" date="2016" name="Nat. Commun.">
        <title>Thousands of microbial genomes shed light on interconnected biogeochemical processes in an aquifer system.</title>
        <authorList>
            <person name="Anantharaman K."/>
            <person name="Brown C.T."/>
            <person name="Hug L.A."/>
            <person name="Sharon I."/>
            <person name="Castelle C.J."/>
            <person name="Probst A.J."/>
            <person name="Thomas B.C."/>
            <person name="Singh A."/>
            <person name="Wilkins M.J."/>
            <person name="Karaoz U."/>
            <person name="Brodie E.L."/>
            <person name="Williams K.H."/>
            <person name="Hubbard S.S."/>
            <person name="Banfield J.F."/>
        </authorList>
    </citation>
    <scope>NUCLEOTIDE SEQUENCE [LARGE SCALE GENOMIC DNA]</scope>
</reference>
<accession>A0A1F7YGW3</accession>
<name>A0A1F7YGW3_9BACT</name>
<comment type="caution">
    <text evidence="2">The sequence shown here is derived from an EMBL/GenBank/DDBJ whole genome shotgun (WGS) entry which is preliminary data.</text>
</comment>
<evidence type="ECO:0000313" key="2">
    <source>
        <dbReference type="EMBL" id="OGM26410.1"/>
    </source>
</evidence>
<protein>
    <submittedName>
        <fullName evidence="2">Uncharacterized protein</fullName>
    </submittedName>
</protein>
<sequence length="232" mass="25972">MSERQPGGRLRHPVTPQPTHVGETSASAVAPREPENPTQSLLRDLSRMAEPAIVAHLKTQILAFREALGLRKGDILASKGLDAKWDVLERYGLNPTLCAVLFDNNPEGHLRVSPSEYGTMTVSGRNQAELSLRPDATYPLLHLDLKHENEHRKQLSSYLGHEGALRAISSPVLNNADAFLRRIWRLDAPEGITEEYRNAQALIWSAEHLAFEQKLIKAPLHPRVNRDILTVR</sequence>
<proteinExistence type="predicted"/>
<evidence type="ECO:0000313" key="3">
    <source>
        <dbReference type="Proteomes" id="UP000179221"/>
    </source>
</evidence>
<dbReference type="Proteomes" id="UP000179221">
    <property type="component" value="Unassembled WGS sequence"/>
</dbReference>
<organism evidence="2 3">
    <name type="scientific">Candidatus Woesebacteria bacterium RIFCSPHIGHO2_01_FULL_40_22</name>
    <dbReference type="NCBI Taxonomy" id="1802499"/>
    <lineage>
        <taxon>Bacteria</taxon>
        <taxon>Candidatus Woeseibacteriota</taxon>
    </lineage>
</organism>
<dbReference type="AlphaFoldDB" id="A0A1F7YGW3"/>
<feature type="region of interest" description="Disordered" evidence="1">
    <location>
        <begin position="1"/>
        <end position="39"/>
    </location>
</feature>
<dbReference type="EMBL" id="MGGL01000012">
    <property type="protein sequence ID" value="OGM26410.1"/>
    <property type="molecule type" value="Genomic_DNA"/>
</dbReference>
<evidence type="ECO:0000256" key="1">
    <source>
        <dbReference type="SAM" id="MobiDB-lite"/>
    </source>
</evidence>
<gene>
    <name evidence="2" type="ORF">A2628_00075</name>
</gene>